<protein>
    <submittedName>
        <fullName evidence="1">Uncharacterized protein</fullName>
    </submittedName>
</protein>
<dbReference type="AlphaFoldDB" id="A0A7W6JQ12"/>
<reference evidence="1 2" key="1">
    <citation type="submission" date="2020-08" db="EMBL/GenBank/DDBJ databases">
        <title>Genomic Encyclopedia of Type Strains, Phase IV (KMG-IV): sequencing the most valuable type-strain genomes for metagenomic binning, comparative biology and taxonomic classification.</title>
        <authorList>
            <person name="Goeker M."/>
        </authorList>
    </citation>
    <scope>NUCLEOTIDE SEQUENCE [LARGE SCALE GENOMIC DNA]</scope>
    <source>
        <strain evidence="1 2">DSM 101806</strain>
    </source>
</reference>
<proteinExistence type="predicted"/>
<dbReference type="Proteomes" id="UP000557392">
    <property type="component" value="Unassembled WGS sequence"/>
</dbReference>
<comment type="caution">
    <text evidence="1">The sequence shown here is derived from an EMBL/GenBank/DDBJ whole genome shotgun (WGS) entry which is preliminary data.</text>
</comment>
<dbReference type="RefSeq" id="WP_183995137.1">
    <property type="nucleotide sequence ID" value="NZ_JACIEH010000001.1"/>
</dbReference>
<evidence type="ECO:0000313" key="1">
    <source>
        <dbReference type="EMBL" id="MBB4097473.1"/>
    </source>
</evidence>
<organism evidence="1 2">
    <name type="scientific">Sphingomonas kyeonggiensis</name>
    <dbReference type="NCBI Taxonomy" id="1268553"/>
    <lineage>
        <taxon>Bacteria</taxon>
        <taxon>Pseudomonadati</taxon>
        <taxon>Pseudomonadota</taxon>
        <taxon>Alphaproteobacteria</taxon>
        <taxon>Sphingomonadales</taxon>
        <taxon>Sphingomonadaceae</taxon>
        <taxon>Sphingomonas</taxon>
    </lineage>
</organism>
<sequence>MLAYDPLLVDQLAAAAETTVRDVLDQGGPRTLRPSGEVGAVRALTLDGFDAIAAAWDPLLRPALHRLELTAVFTHSRPHVSFTPIRYTKGTGVCELADLLIVMDHQDQGGGITDRRAALVQAKRYKSRKIKLSGSDWTQHELLADLRPFTFVDPGYDARVRDLNGTPLVGDPALSAEYGGVEIDLAPRHWSHWLPVSPNGLRAEVAIGDYLAHMAMGVGGCGREAQAGASDDWSFTVDELLRVTGAIPIVASDSGVLRRNGNVIGFIHDAAPYLSVPPGLSAGGGPEKPEKDEYWPEGPISIVHLTLRQDERIG</sequence>
<name>A0A7W6JQ12_9SPHN</name>
<dbReference type="EMBL" id="JACIEH010000001">
    <property type="protein sequence ID" value="MBB4097473.1"/>
    <property type="molecule type" value="Genomic_DNA"/>
</dbReference>
<accession>A0A7W6JQ12</accession>
<evidence type="ECO:0000313" key="2">
    <source>
        <dbReference type="Proteomes" id="UP000557392"/>
    </source>
</evidence>
<keyword evidence="2" id="KW-1185">Reference proteome</keyword>
<gene>
    <name evidence="1" type="ORF">GGR46_001006</name>
</gene>